<keyword evidence="2" id="KW-1185">Reference proteome</keyword>
<dbReference type="InParanoid" id="A0A2H3CV61"/>
<evidence type="ECO:0000313" key="1">
    <source>
        <dbReference type="EMBL" id="PBK79186.1"/>
    </source>
</evidence>
<gene>
    <name evidence="1" type="ORF">ARMGADRAFT_1093374</name>
</gene>
<name>A0A2H3CV61_ARMGA</name>
<dbReference type="OrthoDB" id="3100754at2759"/>
<sequence>MSLAALPSRGQCIEITDNLQLCQCLSFASTLDQTPRVQACTCSASLIEHMPVMNVHRVPATPPNVDNALPSNANTFTGDATNIPFTQVPMPAPSTNDVPSYSYGDVMIFTSTLQPVIRPSLISTLIPTPEWRISRRSVPGQR</sequence>
<reference evidence="2" key="1">
    <citation type="journal article" date="2017" name="Nat. Ecol. Evol.">
        <title>Genome expansion and lineage-specific genetic innovations in the forest pathogenic fungi Armillaria.</title>
        <authorList>
            <person name="Sipos G."/>
            <person name="Prasanna A.N."/>
            <person name="Walter M.C."/>
            <person name="O'Connor E."/>
            <person name="Balint B."/>
            <person name="Krizsan K."/>
            <person name="Kiss B."/>
            <person name="Hess J."/>
            <person name="Varga T."/>
            <person name="Slot J."/>
            <person name="Riley R."/>
            <person name="Boka B."/>
            <person name="Rigling D."/>
            <person name="Barry K."/>
            <person name="Lee J."/>
            <person name="Mihaltcheva S."/>
            <person name="LaButti K."/>
            <person name="Lipzen A."/>
            <person name="Waldron R."/>
            <person name="Moloney N.M."/>
            <person name="Sperisen C."/>
            <person name="Kredics L."/>
            <person name="Vagvoelgyi C."/>
            <person name="Patrignani A."/>
            <person name="Fitzpatrick D."/>
            <person name="Nagy I."/>
            <person name="Doyle S."/>
            <person name="Anderson J.B."/>
            <person name="Grigoriev I.V."/>
            <person name="Gueldener U."/>
            <person name="Muensterkoetter M."/>
            <person name="Nagy L.G."/>
        </authorList>
    </citation>
    <scope>NUCLEOTIDE SEQUENCE [LARGE SCALE GENOMIC DNA]</scope>
    <source>
        <strain evidence="2">Ar21-2</strain>
    </source>
</reference>
<dbReference type="EMBL" id="KZ293802">
    <property type="protein sequence ID" value="PBK79186.1"/>
    <property type="molecule type" value="Genomic_DNA"/>
</dbReference>
<accession>A0A2H3CV61</accession>
<proteinExistence type="predicted"/>
<evidence type="ECO:0000313" key="2">
    <source>
        <dbReference type="Proteomes" id="UP000217790"/>
    </source>
</evidence>
<protein>
    <submittedName>
        <fullName evidence="1">Uncharacterized protein</fullName>
    </submittedName>
</protein>
<organism evidence="1 2">
    <name type="scientific">Armillaria gallica</name>
    <name type="common">Bulbous honey fungus</name>
    <name type="synonym">Armillaria bulbosa</name>
    <dbReference type="NCBI Taxonomy" id="47427"/>
    <lineage>
        <taxon>Eukaryota</taxon>
        <taxon>Fungi</taxon>
        <taxon>Dikarya</taxon>
        <taxon>Basidiomycota</taxon>
        <taxon>Agaricomycotina</taxon>
        <taxon>Agaricomycetes</taxon>
        <taxon>Agaricomycetidae</taxon>
        <taxon>Agaricales</taxon>
        <taxon>Marasmiineae</taxon>
        <taxon>Physalacriaceae</taxon>
        <taxon>Armillaria</taxon>
    </lineage>
</organism>
<dbReference type="Proteomes" id="UP000217790">
    <property type="component" value="Unassembled WGS sequence"/>
</dbReference>
<dbReference type="AlphaFoldDB" id="A0A2H3CV61"/>